<dbReference type="Gene3D" id="1.10.10.10">
    <property type="entry name" value="Winged helix-like DNA-binding domain superfamily/Winged helix DNA-binding domain"/>
    <property type="match status" value="1"/>
</dbReference>
<dbReference type="InterPro" id="IPR050679">
    <property type="entry name" value="Bact_HTH_transcr_reg"/>
</dbReference>
<evidence type="ECO:0008006" key="8">
    <source>
        <dbReference type="Google" id="ProtNLM"/>
    </source>
</evidence>
<dbReference type="CDD" id="cd00719">
    <property type="entry name" value="GIY-YIG_SF"/>
    <property type="match status" value="1"/>
</dbReference>
<comment type="caution">
    <text evidence="6">The sequence shown here is derived from an EMBL/GenBank/DDBJ whole genome shotgun (WGS) entry which is preliminary data.</text>
</comment>
<evidence type="ECO:0000313" key="6">
    <source>
        <dbReference type="EMBL" id="GEB58903.1"/>
    </source>
</evidence>
<dbReference type="PANTHER" id="PTHR44846:SF1">
    <property type="entry name" value="MANNOSYL-D-GLYCERATE TRANSPORT_METABOLISM SYSTEM REPRESSOR MNGR-RELATED"/>
    <property type="match status" value="1"/>
</dbReference>
<dbReference type="GO" id="GO:0003677">
    <property type="term" value="F:DNA binding"/>
    <property type="evidence" value="ECO:0007669"/>
    <property type="project" value="UniProtKB-KW"/>
</dbReference>
<evidence type="ECO:0000313" key="7">
    <source>
        <dbReference type="Proteomes" id="UP000315226"/>
    </source>
</evidence>
<name>A0A4Y3RQB5_9ACTN</name>
<keyword evidence="7" id="KW-1185">Reference proteome</keyword>
<dbReference type="PROSITE" id="PS50164">
    <property type="entry name" value="GIY_YIG"/>
    <property type="match status" value="1"/>
</dbReference>
<feature type="domain" description="GIY-YIG" evidence="4">
    <location>
        <begin position="16"/>
        <end position="89"/>
    </location>
</feature>
<dbReference type="GO" id="GO:0003700">
    <property type="term" value="F:DNA-binding transcription factor activity"/>
    <property type="evidence" value="ECO:0007669"/>
    <property type="project" value="InterPro"/>
</dbReference>
<dbReference type="CDD" id="cd07377">
    <property type="entry name" value="WHTH_GntR"/>
    <property type="match status" value="1"/>
</dbReference>
<dbReference type="InterPro" id="IPR036390">
    <property type="entry name" value="WH_DNA-bd_sf"/>
</dbReference>
<protein>
    <recommendedName>
        <fullName evidence="8">HTH gntR-type domain-containing protein</fullName>
    </recommendedName>
</protein>
<sequence>MGVPNDRIVIPAAVPGKTALYRFFNEAGQLLYVGVTGNPEKRWADHRRFAATTWWPLAARVTVKWYEAREEATAAELRDIRTKAPLYNAGGAPSPLRELAPDEKLCPHTSHGKFFRETGDRFNVQRMHMHEAVADVLAGDIRDGRLVKGSKLPTATELVARFGVGVGTVRRAISHLVAAGQVIVRGEGSGTRYFVAE</sequence>
<dbReference type="InterPro" id="IPR000305">
    <property type="entry name" value="GIY-YIG_endonuc"/>
</dbReference>
<feature type="domain" description="HTH gntR-type" evidence="5">
    <location>
        <begin position="127"/>
        <end position="196"/>
    </location>
</feature>
<dbReference type="InterPro" id="IPR036388">
    <property type="entry name" value="WH-like_DNA-bd_sf"/>
</dbReference>
<dbReference type="SUPFAM" id="SSF82771">
    <property type="entry name" value="GIY-YIG endonuclease"/>
    <property type="match status" value="1"/>
</dbReference>
<dbReference type="Pfam" id="PF01541">
    <property type="entry name" value="GIY-YIG"/>
    <property type="match status" value="1"/>
</dbReference>
<dbReference type="InterPro" id="IPR035901">
    <property type="entry name" value="GIY-YIG_endonuc_sf"/>
</dbReference>
<proteinExistence type="predicted"/>
<dbReference type="EMBL" id="BJMN01000029">
    <property type="protein sequence ID" value="GEB58903.1"/>
    <property type="molecule type" value="Genomic_DNA"/>
</dbReference>
<gene>
    <name evidence="6" type="ORF">SGA01_45080</name>
</gene>
<dbReference type="GO" id="GO:0045892">
    <property type="term" value="P:negative regulation of DNA-templated transcription"/>
    <property type="evidence" value="ECO:0007669"/>
    <property type="project" value="TreeGrafter"/>
</dbReference>
<evidence type="ECO:0000259" key="5">
    <source>
        <dbReference type="PROSITE" id="PS50949"/>
    </source>
</evidence>
<dbReference type="InterPro" id="IPR000524">
    <property type="entry name" value="Tscrpt_reg_HTH_GntR"/>
</dbReference>
<evidence type="ECO:0000256" key="1">
    <source>
        <dbReference type="ARBA" id="ARBA00023015"/>
    </source>
</evidence>
<dbReference type="SMART" id="SM00345">
    <property type="entry name" value="HTH_GNTR"/>
    <property type="match status" value="1"/>
</dbReference>
<keyword evidence="3" id="KW-0804">Transcription</keyword>
<dbReference type="Proteomes" id="UP000315226">
    <property type="component" value="Unassembled WGS sequence"/>
</dbReference>
<organism evidence="6 7">
    <name type="scientific">Streptomyces gardneri</name>
    <dbReference type="NCBI Taxonomy" id="66892"/>
    <lineage>
        <taxon>Bacteria</taxon>
        <taxon>Bacillati</taxon>
        <taxon>Actinomycetota</taxon>
        <taxon>Actinomycetes</taxon>
        <taxon>Kitasatosporales</taxon>
        <taxon>Streptomycetaceae</taxon>
        <taxon>Streptomyces</taxon>
    </lineage>
</organism>
<dbReference type="OrthoDB" id="4336423at2"/>
<evidence type="ECO:0000256" key="3">
    <source>
        <dbReference type="ARBA" id="ARBA00023163"/>
    </source>
</evidence>
<reference evidence="6 7" key="1">
    <citation type="submission" date="2019-06" db="EMBL/GenBank/DDBJ databases">
        <title>Whole genome shotgun sequence of Streptomyces gardneri NBRC 12865.</title>
        <authorList>
            <person name="Hosoyama A."/>
            <person name="Uohara A."/>
            <person name="Ohji S."/>
            <person name="Ichikawa N."/>
        </authorList>
    </citation>
    <scope>NUCLEOTIDE SEQUENCE [LARGE SCALE GENOMIC DNA]</scope>
    <source>
        <strain evidence="6 7">NBRC 12865</strain>
    </source>
</reference>
<dbReference type="SUPFAM" id="SSF46785">
    <property type="entry name" value="Winged helix' DNA-binding domain"/>
    <property type="match status" value="1"/>
</dbReference>
<evidence type="ECO:0000256" key="2">
    <source>
        <dbReference type="ARBA" id="ARBA00023125"/>
    </source>
</evidence>
<dbReference type="Pfam" id="PF00392">
    <property type="entry name" value="GntR"/>
    <property type="match status" value="1"/>
</dbReference>
<accession>A0A4Y3RQB5</accession>
<keyword evidence="2" id="KW-0238">DNA-binding</keyword>
<evidence type="ECO:0000259" key="4">
    <source>
        <dbReference type="PROSITE" id="PS50164"/>
    </source>
</evidence>
<dbReference type="PROSITE" id="PS50949">
    <property type="entry name" value="HTH_GNTR"/>
    <property type="match status" value="1"/>
</dbReference>
<keyword evidence="1" id="KW-0805">Transcription regulation</keyword>
<dbReference type="PANTHER" id="PTHR44846">
    <property type="entry name" value="MANNOSYL-D-GLYCERATE TRANSPORT/METABOLISM SYSTEM REPRESSOR MNGR-RELATED"/>
    <property type="match status" value="1"/>
</dbReference>
<dbReference type="AlphaFoldDB" id="A0A4Y3RQB5"/>
<dbReference type="RefSeq" id="WP_141298188.1">
    <property type="nucleotide sequence ID" value="NZ_BJMN01000029.1"/>
</dbReference>